<sequence>EKGLQYLHRAVLKDLHPGQKYFYAVRGKDDRSVSEQFSFTVPNPAKPVSVMVYGDMGTKSTGLPYIVYESKQKHYDAVFHVGDVAYDLGTNGGKIGDKFLDRIQMLSAHVPYMTIPGDHDLFPNSKTHYLHRFSHPSSPWPMSSDKLWYSLDIGKAHFVCLSTEVFFSDTKNIYTEMDWLVKDLENANANRKKIPWIIVMTHRPLYCSAEDKNEDCTSANSIVRKHFEDMFYFYGVDLVISGHQHLYERTYPLYKSHALAYNYLDPKGPVHLIIGTMGNPYITEYGSKSRGAWSSVVLSEKEREMYGHLIIHNSTHLNWEVRSAHDNDVNDGMWMIQRMHGPFNKSSIFIPDPLGQLGEAWQEEQQSGDIINLKFFYMTDDYANRLTVLGFTMVILLIGICFKKKIMNSVRICCVKQEKTQNLHV</sequence>
<dbReference type="CDD" id="cd00839">
    <property type="entry name" value="MPP_PAPs"/>
    <property type="match status" value="1"/>
</dbReference>
<dbReference type="InterPro" id="IPR041792">
    <property type="entry name" value="MPP_PAP"/>
</dbReference>
<dbReference type="InterPro" id="IPR025733">
    <property type="entry name" value="PAPs_C"/>
</dbReference>
<evidence type="ECO:0000313" key="7">
    <source>
        <dbReference type="EMBL" id="KAK3102068.1"/>
    </source>
</evidence>
<dbReference type="EMBL" id="VSWD01000005">
    <property type="protein sequence ID" value="KAK3102068.1"/>
    <property type="molecule type" value="Genomic_DNA"/>
</dbReference>
<accession>A0AA88YC08</accession>
<reference evidence="7" key="1">
    <citation type="submission" date="2019-08" db="EMBL/GenBank/DDBJ databases">
        <title>The improved chromosome-level genome for the pearl oyster Pinctada fucata martensii using PacBio sequencing and Hi-C.</title>
        <authorList>
            <person name="Zheng Z."/>
        </authorList>
    </citation>
    <scope>NUCLEOTIDE SEQUENCE</scope>
    <source>
        <strain evidence="7">ZZ-2019</strain>
        <tissue evidence="7">Adductor muscle</tissue>
    </source>
</reference>
<protein>
    <recommendedName>
        <fullName evidence="3">Purple acid phosphatase</fullName>
        <ecNumber evidence="3">3.1.3.2</ecNumber>
    </recommendedName>
</protein>
<keyword evidence="4" id="KW-0472">Membrane</keyword>
<keyword evidence="4" id="KW-1133">Transmembrane helix</keyword>
<evidence type="ECO:0000259" key="6">
    <source>
        <dbReference type="Pfam" id="PF14008"/>
    </source>
</evidence>
<keyword evidence="4" id="KW-0812">Transmembrane</keyword>
<dbReference type="GO" id="GO:0046872">
    <property type="term" value="F:metal ion binding"/>
    <property type="evidence" value="ECO:0007669"/>
    <property type="project" value="InterPro"/>
</dbReference>
<dbReference type="AlphaFoldDB" id="A0AA88YC08"/>
<evidence type="ECO:0000313" key="8">
    <source>
        <dbReference type="Proteomes" id="UP001186944"/>
    </source>
</evidence>
<evidence type="ECO:0000256" key="2">
    <source>
        <dbReference type="ARBA" id="ARBA00023180"/>
    </source>
</evidence>
<dbReference type="SUPFAM" id="SSF49363">
    <property type="entry name" value="Purple acid phosphatase, N-terminal domain"/>
    <property type="match status" value="1"/>
</dbReference>
<dbReference type="InterPro" id="IPR008963">
    <property type="entry name" value="Purple_acid_Pase-like_N"/>
</dbReference>
<dbReference type="EC" id="3.1.3.2" evidence="3"/>
<keyword evidence="2" id="KW-0325">Glycoprotein</keyword>
<dbReference type="InterPro" id="IPR029052">
    <property type="entry name" value="Metallo-depent_PP-like"/>
</dbReference>
<comment type="catalytic activity">
    <reaction evidence="3">
        <text>a phosphate monoester + H2O = an alcohol + phosphate</text>
        <dbReference type="Rhea" id="RHEA:15017"/>
        <dbReference type="ChEBI" id="CHEBI:15377"/>
        <dbReference type="ChEBI" id="CHEBI:30879"/>
        <dbReference type="ChEBI" id="CHEBI:43474"/>
        <dbReference type="ChEBI" id="CHEBI:67140"/>
        <dbReference type="EC" id="3.1.3.2"/>
    </reaction>
</comment>
<dbReference type="GO" id="GO:0003993">
    <property type="term" value="F:acid phosphatase activity"/>
    <property type="evidence" value="ECO:0007669"/>
    <property type="project" value="UniProtKB-EC"/>
</dbReference>
<feature type="transmembrane region" description="Helical" evidence="4">
    <location>
        <begin position="382"/>
        <end position="402"/>
    </location>
</feature>
<name>A0AA88YC08_PINIB</name>
<keyword evidence="3" id="KW-0378">Hydrolase</keyword>
<dbReference type="Gene3D" id="2.60.40.380">
    <property type="entry name" value="Purple acid phosphatase-like, N-terminal"/>
    <property type="match status" value="1"/>
</dbReference>
<proteinExistence type="inferred from homology"/>
<dbReference type="PANTHER" id="PTHR45867">
    <property type="entry name" value="PURPLE ACID PHOSPHATASE"/>
    <property type="match status" value="1"/>
</dbReference>
<dbReference type="Pfam" id="PF00149">
    <property type="entry name" value="Metallophos"/>
    <property type="match status" value="1"/>
</dbReference>
<feature type="domain" description="Calcineurin-like phosphoesterase" evidence="5">
    <location>
        <begin position="50"/>
        <end position="246"/>
    </location>
</feature>
<evidence type="ECO:0000256" key="1">
    <source>
        <dbReference type="ARBA" id="ARBA00022729"/>
    </source>
</evidence>
<evidence type="ECO:0000256" key="3">
    <source>
        <dbReference type="RuleBase" id="RU361203"/>
    </source>
</evidence>
<keyword evidence="1" id="KW-0732">Signal</keyword>
<dbReference type="Pfam" id="PF14008">
    <property type="entry name" value="Metallophos_C"/>
    <property type="match status" value="1"/>
</dbReference>
<feature type="domain" description="Purple acid phosphatase C-terminal" evidence="6">
    <location>
        <begin position="268"/>
        <end position="331"/>
    </location>
</feature>
<dbReference type="InterPro" id="IPR004843">
    <property type="entry name" value="Calcineurin-like_PHP"/>
</dbReference>
<comment type="caution">
    <text evidence="7">The sequence shown here is derived from an EMBL/GenBank/DDBJ whole genome shotgun (WGS) entry which is preliminary data.</text>
</comment>
<feature type="non-terminal residue" evidence="7">
    <location>
        <position position="1"/>
    </location>
</feature>
<gene>
    <name evidence="7" type="ORF">FSP39_008520</name>
</gene>
<dbReference type="Gene3D" id="3.60.21.10">
    <property type="match status" value="1"/>
</dbReference>
<dbReference type="SUPFAM" id="SSF56300">
    <property type="entry name" value="Metallo-dependent phosphatases"/>
    <property type="match status" value="1"/>
</dbReference>
<comment type="similarity">
    <text evidence="3">Belongs to the metallophosphoesterase superfamily. Purple acid phosphatase family.</text>
</comment>
<evidence type="ECO:0000256" key="4">
    <source>
        <dbReference type="SAM" id="Phobius"/>
    </source>
</evidence>
<evidence type="ECO:0000259" key="5">
    <source>
        <dbReference type="Pfam" id="PF00149"/>
    </source>
</evidence>
<dbReference type="Proteomes" id="UP001186944">
    <property type="component" value="Unassembled WGS sequence"/>
</dbReference>
<keyword evidence="8" id="KW-1185">Reference proteome</keyword>
<organism evidence="7 8">
    <name type="scientific">Pinctada imbricata</name>
    <name type="common">Atlantic pearl-oyster</name>
    <name type="synonym">Pinctada martensii</name>
    <dbReference type="NCBI Taxonomy" id="66713"/>
    <lineage>
        <taxon>Eukaryota</taxon>
        <taxon>Metazoa</taxon>
        <taxon>Spiralia</taxon>
        <taxon>Lophotrochozoa</taxon>
        <taxon>Mollusca</taxon>
        <taxon>Bivalvia</taxon>
        <taxon>Autobranchia</taxon>
        <taxon>Pteriomorphia</taxon>
        <taxon>Pterioida</taxon>
        <taxon>Pterioidea</taxon>
        <taxon>Pteriidae</taxon>
        <taxon>Pinctada</taxon>
    </lineage>
</organism>